<name>A0ABY4XB19_9SPHN</name>
<evidence type="ECO:0000256" key="1">
    <source>
        <dbReference type="SAM" id="SignalP"/>
    </source>
</evidence>
<gene>
    <name evidence="2" type="ORF">LHA26_06830</name>
</gene>
<evidence type="ECO:0008006" key="4">
    <source>
        <dbReference type="Google" id="ProtNLM"/>
    </source>
</evidence>
<reference evidence="2" key="1">
    <citation type="journal article" date="2022" name="Toxins">
        <title>Genomic Analysis of Sphingopyxis sp. USTB-05 for Biodegrading Cyanobacterial Hepatotoxins.</title>
        <authorList>
            <person name="Liu C."/>
            <person name="Xu Q."/>
            <person name="Zhao Z."/>
            <person name="Zhang H."/>
            <person name="Liu X."/>
            <person name="Yin C."/>
            <person name="Liu Y."/>
            <person name="Yan H."/>
        </authorList>
    </citation>
    <scope>NUCLEOTIDE SEQUENCE</scope>
    <source>
        <strain evidence="2">NBD5</strain>
    </source>
</reference>
<sequence length="246" mass="25794">MDSFLSARPGRRTSALRPPPLARRLGLFAAATLLAVAPAMAASPRDTLLRAAFETHDKAAALALVDQAIDETRGELTARPGDKEARLQQALGTGYRGQLRRSPGDAKAARTALFALAQAYPRDPEVQVAVAGWHLTAVSDLGPFLARTLLGADKSSGYAALDRALALGGGRAFFPAYAALIRARIDPKDTQTPLTLAERAAAAPAPTPLDRIVQRAAVRLLPPLRRGDGAAAASLAKQLLPFGQLG</sequence>
<keyword evidence="1" id="KW-0732">Signal</keyword>
<protein>
    <recommendedName>
        <fullName evidence="4">Lytic transglycosylase domain-containing protein</fullName>
    </recommendedName>
</protein>
<feature type="signal peptide" evidence="1">
    <location>
        <begin position="1"/>
        <end position="41"/>
    </location>
</feature>
<evidence type="ECO:0000313" key="3">
    <source>
        <dbReference type="Proteomes" id="UP001056937"/>
    </source>
</evidence>
<keyword evidence="3" id="KW-1185">Reference proteome</keyword>
<feature type="chain" id="PRO_5045150045" description="Lytic transglycosylase domain-containing protein" evidence="1">
    <location>
        <begin position="42"/>
        <end position="246"/>
    </location>
</feature>
<dbReference type="Proteomes" id="UP001056937">
    <property type="component" value="Chromosome 1"/>
</dbReference>
<accession>A0ABY4XB19</accession>
<dbReference type="RefSeq" id="WP_252167967.1">
    <property type="nucleotide sequence ID" value="NZ_CP084930.1"/>
</dbReference>
<evidence type="ECO:0000313" key="2">
    <source>
        <dbReference type="EMBL" id="USI74162.1"/>
    </source>
</evidence>
<dbReference type="EMBL" id="CP084930">
    <property type="protein sequence ID" value="USI74162.1"/>
    <property type="molecule type" value="Genomic_DNA"/>
</dbReference>
<proteinExistence type="predicted"/>
<organism evidence="2 3">
    <name type="scientific">Sphingomonas morindae</name>
    <dbReference type="NCBI Taxonomy" id="1541170"/>
    <lineage>
        <taxon>Bacteria</taxon>
        <taxon>Pseudomonadati</taxon>
        <taxon>Pseudomonadota</taxon>
        <taxon>Alphaproteobacteria</taxon>
        <taxon>Sphingomonadales</taxon>
        <taxon>Sphingomonadaceae</taxon>
        <taxon>Sphingomonas</taxon>
    </lineage>
</organism>